<gene>
    <name evidence="1" type="ORF">HAX54_002577</name>
</gene>
<organism evidence="1 2">
    <name type="scientific">Datura stramonium</name>
    <name type="common">Jimsonweed</name>
    <name type="synonym">Common thornapple</name>
    <dbReference type="NCBI Taxonomy" id="4076"/>
    <lineage>
        <taxon>Eukaryota</taxon>
        <taxon>Viridiplantae</taxon>
        <taxon>Streptophyta</taxon>
        <taxon>Embryophyta</taxon>
        <taxon>Tracheophyta</taxon>
        <taxon>Spermatophyta</taxon>
        <taxon>Magnoliopsida</taxon>
        <taxon>eudicotyledons</taxon>
        <taxon>Gunneridae</taxon>
        <taxon>Pentapetalae</taxon>
        <taxon>asterids</taxon>
        <taxon>lamiids</taxon>
        <taxon>Solanales</taxon>
        <taxon>Solanaceae</taxon>
        <taxon>Solanoideae</taxon>
        <taxon>Datureae</taxon>
        <taxon>Datura</taxon>
    </lineage>
</organism>
<comment type="caution">
    <text evidence="1">The sequence shown here is derived from an EMBL/GenBank/DDBJ whole genome shotgun (WGS) entry which is preliminary data.</text>
</comment>
<sequence length="109" mass="12178">MVATPQDLFPSSSSLSCWSTLAMDPYLTPVNLKPDAKAQPYDKVTIVIFTTNAHTRAALPLDIIRIRTPANALANNNVRELPNDSKLDWHRTSNQLERQSLEAILFTKS</sequence>
<proteinExistence type="predicted"/>
<reference evidence="1 2" key="1">
    <citation type="journal article" date="2021" name="BMC Genomics">
        <title>Datura genome reveals duplications of psychoactive alkaloid biosynthetic genes and high mutation rate following tissue culture.</title>
        <authorList>
            <person name="Rajewski A."/>
            <person name="Carter-House D."/>
            <person name="Stajich J."/>
            <person name="Litt A."/>
        </authorList>
    </citation>
    <scope>NUCLEOTIDE SEQUENCE [LARGE SCALE GENOMIC DNA]</scope>
    <source>
        <strain evidence="1">AR-01</strain>
    </source>
</reference>
<keyword evidence="2" id="KW-1185">Reference proteome</keyword>
<accession>A0ABS8WTK2</accession>
<protein>
    <submittedName>
        <fullName evidence="1">Uncharacterized protein</fullName>
    </submittedName>
</protein>
<evidence type="ECO:0000313" key="1">
    <source>
        <dbReference type="EMBL" id="MCE3215491.1"/>
    </source>
</evidence>
<dbReference type="Proteomes" id="UP000823775">
    <property type="component" value="Unassembled WGS sequence"/>
</dbReference>
<name>A0ABS8WTK2_DATST</name>
<dbReference type="EMBL" id="JACEIK010011151">
    <property type="protein sequence ID" value="MCE3215491.1"/>
    <property type="molecule type" value="Genomic_DNA"/>
</dbReference>
<evidence type="ECO:0000313" key="2">
    <source>
        <dbReference type="Proteomes" id="UP000823775"/>
    </source>
</evidence>
<feature type="non-terminal residue" evidence="1">
    <location>
        <position position="109"/>
    </location>
</feature>